<organism evidence="2 3">
    <name type="scientific">Tanacetum coccineum</name>
    <dbReference type="NCBI Taxonomy" id="301880"/>
    <lineage>
        <taxon>Eukaryota</taxon>
        <taxon>Viridiplantae</taxon>
        <taxon>Streptophyta</taxon>
        <taxon>Embryophyta</taxon>
        <taxon>Tracheophyta</taxon>
        <taxon>Spermatophyta</taxon>
        <taxon>Magnoliopsida</taxon>
        <taxon>eudicotyledons</taxon>
        <taxon>Gunneridae</taxon>
        <taxon>Pentapetalae</taxon>
        <taxon>asterids</taxon>
        <taxon>campanulids</taxon>
        <taxon>Asterales</taxon>
        <taxon>Asteraceae</taxon>
        <taxon>Asteroideae</taxon>
        <taxon>Anthemideae</taxon>
        <taxon>Anthemidinae</taxon>
        <taxon>Tanacetum</taxon>
    </lineage>
</organism>
<reference evidence="2" key="1">
    <citation type="journal article" date="2022" name="Int. J. Mol. Sci.">
        <title>Draft Genome of Tanacetum Coccineum: Genomic Comparison of Closely Related Tanacetum-Family Plants.</title>
        <authorList>
            <person name="Yamashiro T."/>
            <person name="Shiraishi A."/>
            <person name="Nakayama K."/>
            <person name="Satake H."/>
        </authorList>
    </citation>
    <scope>NUCLEOTIDE SEQUENCE</scope>
</reference>
<evidence type="ECO:0000313" key="3">
    <source>
        <dbReference type="Proteomes" id="UP001151760"/>
    </source>
</evidence>
<name>A0ABQ5BL93_9ASTR</name>
<accession>A0ABQ5BL93</accession>
<gene>
    <name evidence="2" type="ORF">Tco_0861605</name>
</gene>
<comment type="caution">
    <text evidence="2">The sequence shown here is derived from an EMBL/GenBank/DDBJ whole genome shotgun (WGS) entry which is preliminary data.</text>
</comment>
<dbReference type="PANTHER" id="PTHR46148:SF57">
    <property type="entry name" value="OS12G0499874 PROTEIN"/>
    <property type="match status" value="1"/>
</dbReference>
<proteinExistence type="predicted"/>
<dbReference type="InterPro" id="IPR056924">
    <property type="entry name" value="SH3_Tf2-1"/>
</dbReference>
<evidence type="ECO:0000313" key="2">
    <source>
        <dbReference type="EMBL" id="GJT14563.1"/>
    </source>
</evidence>
<dbReference type="PANTHER" id="PTHR46148">
    <property type="entry name" value="CHROMO DOMAIN-CONTAINING PROTEIN"/>
    <property type="match status" value="1"/>
</dbReference>
<sequence length="103" mass="11819">MGRALCILDKRGKLSPRYIGPFKVLARIGLVAYTLELPEKLRGSHSNFHRSISKKCLAEGKVVVRWEEIQLMINYEEVPYLLYNKIEAERVDETELSARDGTP</sequence>
<reference evidence="2" key="2">
    <citation type="submission" date="2022-01" db="EMBL/GenBank/DDBJ databases">
        <authorList>
            <person name="Yamashiro T."/>
            <person name="Shiraishi A."/>
            <person name="Satake H."/>
            <person name="Nakayama K."/>
        </authorList>
    </citation>
    <scope>NUCLEOTIDE SEQUENCE</scope>
</reference>
<keyword evidence="3" id="KW-1185">Reference proteome</keyword>
<evidence type="ECO:0000259" key="1">
    <source>
        <dbReference type="Pfam" id="PF24626"/>
    </source>
</evidence>
<feature type="domain" description="Tf2-1-like SH3-like" evidence="1">
    <location>
        <begin position="7"/>
        <end position="56"/>
    </location>
</feature>
<dbReference type="Proteomes" id="UP001151760">
    <property type="component" value="Unassembled WGS sequence"/>
</dbReference>
<dbReference type="Pfam" id="PF24626">
    <property type="entry name" value="SH3_Tf2-1"/>
    <property type="match status" value="1"/>
</dbReference>
<dbReference type="EMBL" id="BQNB010013323">
    <property type="protein sequence ID" value="GJT14563.1"/>
    <property type="molecule type" value="Genomic_DNA"/>
</dbReference>
<protein>
    <recommendedName>
        <fullName evidence="1">Tf2-1-like SH3-like domain-containing protein</fullName>
    </recommendedName>
</protein>